<reference evidence="9" key="1">
    <citation type="journal article" date="2019" name="Int. J. Syst. Evol. Microbiol.">
        <title>The Global Catalogue of Microorganisms (GCM) 10K type strain sequencing project: providing services to taxonomists for standard genome sequencing and annotation.</title>
        <authorList>
            <consortium name="The Broad Institute Genomics Platform"/>
            <consortium name="The Broad Institute Genome Sequencing Center for Infectious Disease"/>
            <person name="Wu L."/>
            <person name="Ma J."/>
        </authorList>
    </citation>
    <scope>NUCLEOTIDE SEQUENCE [LARGE SCALE GENOMIC DNA]</scope>
    <source>
        <strain evidence="9">CCUG 63246</strain>
    </source>
</reference>
<dbReference type="InterPro" id="IPR000933">
    <property type="entry name" value="Glyco_hydro_29"/>
</dbReference>
<keyword evidence="4" id="KW-0378">Hydrolase</keyword>
<evidence type="ECO:0000256" key="2">
    <source>
        <dbReference type="ARBA" id="ARBA00012662"/>
    </source>
</evidence>
<feature type="chain" id="PRO_5047187077" description="alpha-L-fucosidase" evidence="6">
    <location>
        <begin position="21"/>
        <end position="745"/>
    </location>
</feature>
<organism evidence="8 9">
    <name type="scientific">Hwangdonia seohaensis</name>
    <dbReference type="NCBI Taxonomy" id="1240727"/>
    <lineage>
        <taxon>Bacteria</taxon>
        <taxon>Pseudomonadati</taxon>
        <taxon>Bacteroidota</taxon>
        <taxon>Flavobacteriia</taxon>
        <taxon>Flavobacteriales</taxon>
        <taxon>Flavobacteriaceae</taxon>
        <taxon>Hwangdonia</taxon>
    </lineage>
</organism>
<evidence type="ECO:0000256" key="3">
    <source>
        <dbReference type="ARBA" id="ARBA00022729"/>
    </source>
</evidence>
<dbReference type="EC" id="3.2.1.51" evidence="2"/>
<dbReference type="Gene3D" id="3.20.20.80">
    <property type="entry name" value="Glycosidases"/>
    <property type="match status" value="1"/>
</dbReference>
<comment type="similarity">
    <text evidence="1">Belongs to the glycosyl hydrolase 29 family.</text>
</comment>
<dbReference type="Pfam" id="PF00754">
    <property type="entry name" value="F5_F8_type_C"/>
    <property type="match status" value="1"/>
</dbReference>
<keyword evidence="3 6" id="KW-0732">Signal</keyword>
<dbReference type="EMBL" id="JBHTLJ010000005">
    <property type="protein sequence ID" value="MFD1163711.1"/>
    <property type="molecule type" value="Genomic_DNA"/>
</dbReference>
<dbReference type="Proteomes" id="UP001597163">
    <property type="component" value="Unassembled WGS sequence"/>
</dbReference>
<accession>A0ABW3RF97</accession>
<dbReference type="Pfam" id="PF01120">
    <property type="entry name" value="Alpha_L_fucos"/>
    <property type="match status" value="1"/>
</dbReference>
<sequence>MKTILSYFTLALLIVSCSNSNGNGLLMPTSSTIKIDADDTKDSIIVKAAHVVPTKNQYEALKNEFIAFIHFGPNTFTRMEWGSGFEDPKIFDLKNLDTDQWCKAMKAANMEMVILTVKHHDGFVLWQSRYTEHGIMSTGFQDGKGDILKELSASCEKYGLKLGVYLSPADLFQIENKDGLYGNLSTYSDRVIPRRVDGRPFKNKTTFTFNVDDYNEYFLNQLFELLTEYGPIHEVWFDGAHPKRKGGQKYNYLAWKELISALAPEAVVFGKQDIRWCGNEAGATRDTEWNVIPYQSNPLEMNSFADITGEDIGSREKLYDAKYLHYQQAETNTSIREGWFYRDDTSQKVRSVDDVFDMYERSVGGNTTFLLNIPPNREGKFSPEDVRVLNEVGQRINETYSTNLFADASGLKNVLDDDVNTFELLNSDIKEIIIETKKPVTINRLVIQEAIATHSERVEEHAVDAWIDNTWKELVSATNIGYKRILRFPETTSNKFRIRVLESRLNPAISNITAYYYKTRPPQLSITRTIDGQVSIQPKKHDFGWKPHGEDSAGNLNTELEIRYTTDGSEPTKDSKLFNGSFLATSGDIKAVAFSKDQKGSVVSKKLGILKSDWKIIKVDSWSSDHKSELAIDENPNTYWRSGEKGSPHFLELDLGQAYTLKAFAYTPQKENGNGMIEKGVIKVSNDGKTWKAFESFEFGNLINDPVMRTHQFQSAITTRYIRIESQVIAGGKKTAAIAELDFFE</sequence>
<dbReference type="PROSITE" id="PS50022">
    <property type="entry name" value="FA58C_3"/>
    <property type="match status" value="1"/>
</dbReference>
<dbReference type="SMART" id="SM00812">
    <property type="entry name" value="Alpha_L_fucos"/>
    <property type="match status" value="1"/>
</dbReference>
<gene>
    <name evidence="8" type="ORF">ACFQ2E_14875</name>
</gene>
<evidence type="ECO:0000256" key="5">
    <source>
        <dbReference type="ARBA" id="ARBA00023295"/>
    </source>
</evidence>
<dbReference type="PROSITE" id="PS51257">
    <property type="entry name" value="PROKAR_LIPOPROTEIN"/>
    <property type="match status" value="1"/>
</dbReference>
<dbReference type="InterPro" id="IPR000421">
    <property type="entry name" value="FA58C"/>
</dbReference>
<feature type="domain" description="F5/8 type C" evidence="7">
    <location>
        <begin position="602"/>
        <end position="745"/>
    </location>
</feature>
<dbReference type="InterPro" id="IPR008979">
    <property type="entry name" value="Galactose-bd-like_sf"/>
</dbReference>
<evidence type="ECO:0000313" key="9">
    <source>
        <dbReference type="Proteomes" id="UP001597163"/>
    </source>
</evidence>
<evidence type="ECO:0000256" key="1">
    <source>
        <dbReference type="ARBA" id="ARBA00007951"/>
    </source>
</evidence>
<evidence type="ECO:0000259" key="7">
    <source>
        <dbReference type="PROSITE" id="PS50022"/>
    </source>
</evidence>
<dbReference type="SUPFAM" id="SSF49785">
    <property type="entry name" value="Galactose-binding domain-like"/>
    <property type="match status" value="2"/>
</dbReference>
<feature type="signal peptide" evidence="6">
    <location>
        <begin position="1"/>
        <end position="20"/>
    </location>
</feature>
<name>A0ABW3RF97_9FLAO</name>
<keyword evidence="5" id="KW-0326">Glycosidase</keyword>
<evidence type="ECO:0000256" key="4">
    <source>
        <dbReference type="ARBA" id="ARBA00022801"/>
    </source>
</evidence>
<evidence type="ECO:0000313" key="8">
    <source>
        <dbReference type="EMBL" id="MFD1163711.1"/>
    </source>
</evidence>
<comment type="caution">
    <text evidence="8">The sequence shown here is derived from an EMBL/GenBank/DDBJ whole genome shotgun (WGS) entry which is preliminary data.</text>
</comment>
<dbReference type="InterPro" id="IPR026876">
    <property type="entry name" value="Fn3_assoc_repeat"/>
</dbReference>
<dbReference type="Gene3D" id="2.60.120.260">
    <property type="entry name" value="Galactose-binding domain-like"/>
    <property type="match status" value="2"/>
</dbReference>
<keyword evidence="9" id="KW-1185">Reference proteome</keyword>
<dbReference type="InterPro" id="IPR057739">
    <property type="entry name" value="Glyco_hydro_29_N"/>
</dbReference>
<evidence type="ECO:0000256" key="6">
    <source>
        <dbReference type="SAM" id="SignalP"/>
    </source>
</evidence>
<dbReference type="PANTHER" id="PTHR10030">
    <property type="entry name" value="ALPHA-L-FUCOSIDASE"/>
    <property type="match status" value="1"/>
</dbReference>
<dbReference type="SUPFAM" id="SSF51445">
    <property type="entry name" value="(Trans)glycosidases"/>
    <property type="match status" value="1"/>
</dbReference>
<dbReference type="PANTHER" id="PTHR10030:SF37">
    <property type="entry name" value="ALPHA-L-FUCOSIDASE-RELATED"/>
    <property type="match status" value="1"/>
</dbReference>
<protein>
    <recommendedName>
        <fullName evidence="2">alpha-L-fucosidase</fullName>
        <ecNumber evidence="2">3.2.1.51</ecNumber>
    </recommendedName>
</protein>
<dbReference type="RefSeq" id="WP_311942079.1">
    <property type="nucleotide sequence ID" value="NZ_JAVSCK010000005.1"/>
</dbReference>
<dbReference type="Pfam" id="PF13287">
    <property type="entry name" value="Fn3_assoc"/>
    <property type="match status" value="1"/>
</dbReference>
<dbReference type="InterPro" id="IPR017853">
    <property type="entry name" value="GH"/>
</dbReference>
<proteinExistence type="inferred from homology"/>